<dbReference type="STRING" id="1742973.COMA2_70129"/>
<dbReference type="EMBL" id="CZPZ01000034">
    <property type="protein sequence ID" value="CUS39403.1"/>
    <property type="molecule type" value="Genomic_DNA"/>
</dbReference>
<organism evidence="1 2">
    <name type="scientific">Candidatus Nitrospira nitrificans</name>
    <dbReference type="NCBI Taxonomy" id="1742973"/>
    <lineage>
        <taxon>Bacteria</taxon>
        <taxon>Pseudomonadati</taxon>
        <taxon>Nitrospirota</taxon>
        <taxon>Nitrospiria</taxon>
        <taxon>Nitrospirales</taxon>
        <taxon>Nitrospiraceae</taxon>
        <taxon>Nitrospira</taxon>
    </lineage>
</organism>
<evidence type="ECO:0000313" key="2">
    <source>
        <dbReference type="Proteomes" id="UP000198736"/>
    </source>
</evidence>
<dbReference type="AlphaFoldDB" id="A0A0S4LTT5"/>
<dbReference type="RefSeq" id="WP_090901657.1">
    <property type="nucleotide sequence ID" value="NZ_CZPZ01000034.1"/>
</dbReference>
<evidence type="ECO:0000313" key="1">
    <source>
        <dbReference type="EMBL" id="CUS39403.1"/>
    </source>
</evidence>
<keyword evidence="2" id="KW-1185">Reference proteome</keyword>
<proteinExistence type="predicted"/>
<dbReference type="OrthoDB" id="9797365at2"/>
<gene>
    <name evidence="1" type="ORF">COMA2_70129</name>
</gene>
<sequence>MPFIPMTTSARIVAPLIVLLLTLPGADPPVPAWAEEPTSIQAILEEPRDYHLRHVTLRGTARDVQPLEPYTIVNGDNCYGAYLFRLEDDEATIPVAVLGICGRPVVRDPEVQDGDRVEVSATIQAPSHGGHYLSFKGLKAVTEQERVVQAVADRILPIVE</sequence>
<dbReference type="Proteomes" id="UP000198736">
    <property type="component" value="Unassembled WGS sequence"/>
</dbReference>
<accession>A0A0S4LTT5</accession>
<name>A0A0S4LTT5_9BACT</name>
<reference evidence="2" key="1">
    <citation type="submission" date="2015-10" db="EMBL/GenBank/DDBJ databases">
        <authorList>
            <person name="Luecker S."/>
            <person name="Luecker S."/>
        </authorList>
    </citation>
    <scope>NUCLEOTIDE SEQUENCE [LARGE SCALE GENOMIC DNA]</scope>
</reference>
<protein>
    <submittedName>
        <fullName evidence="1">Uncharacterized protein</fullName>
    </submittedName>
</protein>